<dbReference type="HOGENOM" id="CLU_537076_0_0_2"/>
<dbReference type="Proteomes" id="UP000009079">
    <property type="component" value="Chromosome"/>
</dbReference>
<name>C6A199_THESM</name>
<dbReference type="RefSeq" id="WP_015848614.1">
    <property type="nucleotide sequence ID" value="NC_012883.1"/>
</dbReference>
<reference evidence="1 2" key="1">
    <citation type="journal article" date="2009" name="Appl. Environ. Microbiol.">
        <title>Metabolic versatility and indigenous origin of the archaeon Thermococcus sibiricus, isolated from a siberian oil reservoir, as revealed by genome analysis.</title>
        <authorList>
            <person name="Mardanov A.V."/>
            <person name="Ravin N.V."/>
            <person name="Svetlitchnyi V.A."/>
            <person name="Beletsky A.V."/>
            <person name="Miroshnichenko M.L."/>
            <person name="Bonch-Osmolovskaya E.A."/>
            <person name="Skryabin K.G."/>
        </authorList>
    </citation>
    <scope>NUCLEOTIDE SEQUENCE [LARGE SCALE GENOMIC DNA]</scope>
    <source>
        <strain evidence="2">DSM 12597 / MM 739</strain>
    </source>
</reference>
<dbReference type="EMBL" id="CP001463">
    <property type="protein sequence ID" value="ACS89394.1"/>
    <property type="molecule type" value="Genomic_DNA"/>
</dbReference>
<accession>C6A199</accession>
<dbReference type="eggNOG" id="arCOG03858">
    <property type="taxonomic scope" value="Archaea"/>
</dbReference>
<dbReference type="STRING" id="604354.TSIB_0328"/>
<organism evidence="1 2">
    <name type="scientific">Thermococcus sibiricus (strain DSM 12597 / MM 739)</name>
    <dbReference type="NCBI Taxonomy" id="604354"/>
    <lineage>
        <taxon>Archaea</taxon>
        <taxon>Methanobacteriati</taxon>
        <taxon>Methanobacteriota</taxon>
        <taxon>Thermococci</taxon>
        <taxon>Thermococcales</taxon>
        <taxon>Thermococcaceae</taxon>
        <taxon>Thermococcus</taxon>
    </lineage>
</organism>
<protein>
    <submittedName>
        <fullName evidence="1">Endo-beta 1,4-glucanase (Extracellular)</fullName>
    </submittedName>
</protein>
<sequence length="507" mass="56271">MALRGKLKHLTGVFLILVLLGGYVAATTLSEIKEVAKSSEQGDITLQWSPSNPWPGQIVQRSDGTTIYMEPNFWNIASGDGENYMRFISSEDTIAFYANMSNIERTYTETAPRWDGSTSPIDALATPNVIFVGRAPAAWWGDKPLVGGYDFFSLPVNGADVSTLGEVWARVDFEMAKSEETLARTGLIMWFESPDWDPYGTGKAWPLAEVYIAFQDDFFYDDHEKNLQYPPADIGTLTATVYVNGAPKEVEFKVQRAWNADHFVIKFVPTEPITTGGSVTLNVTPFAERSIQAIVDDPYSDWTADQITWTSIGFGTYTGSNGNSFELGWILKEAGVFESLKEALFYKVKNLSTEAEPGDVVLQWTSGDYWAPPYDDNGVTRQVCTWPGQLVTRSDNTTLWVEPNFWNIAGGDGENYMRFISSEDTVVFYVNMTNIQTRYGGIAWATPNVVLAGRVPPSLSGGTPLPRAGGYGWFDLPMPAKDRTNYASILAKVDFELVKSENTLVRP</sequence>
<dbReference type="GO" id="GO:0004553">
    <property type="term" value="F:hydrolase activity, hydrolyzing O-glycosyl compounds"/>
    <property type="evidence" value="ECO:0007669"/>
    <property type="project" value="InterPro"/>
</dbReference>
<dbReference type="InterPro" id="IPR013319">
    <property type="entry name" value="GH11/12"/>
</dbReference>
<dbReference type="KEGG" id="tsi:TSIB_0328"/>
<dbReference type="GeneID" id="8095301"/>
<dbReference type="AlphaFoldDB" id="C6A199"/>
<gene>
    <name evidence="1" type="ordered locus">TSIB_0328</name>
</gene>
<evidence type="ECO:0000313" key="2">
    <source>
        <dbReference type="Proteomes" id="UP000009079"/>
    </source>
</evidence>
<keyword evidence="2" id="KW-1185">Reference proteome</keyword>
<proteinExistence type="predicted"/>
<evidence type="ECO:0000313" key="1">
    <source>
        <dbReference type="EMBL" id="ACS89394.1"/>
    </source>
</evidence>
<dbReference type="Gene3D" id="2.60.120.180">
    <property type="match status" value="2"/>
</dbReference>